<dbReference type="PANTHER" id="PTHR24384">
    <property type="entry name" value="FINGER PUTATIVE TRANSCRIPTION FACTOR FAMILY-RELATED"/>
    <property type="match status" value="1"/>
</dbReference>
<sequence>MFALMTDHHWLLDTRPDATLTASMTTSHHHVRQTPPPLTPTPPSTTVTTTSPSTIGQSITSAIMPVLLHHTKRKRLDAVLTKLSLSNIKDEPNDDSMMLIERQTMINNNNNNDDDDDVADDDNKSPSSTLDQVSQDKTPQKQRSVDSEMSINVGNLMLGECRLLPLVIDDDDHDADVDTDVDGHRSASKVVTTKVSSNQVDKDNVDEVEEEEEATTTTTTMHSTTELNFNSSSNFPISTTSVFTPPTINAAGGSTFSNSETENDDDHDDDDDDDGCCDGDLFIKIESPEVTDPTTTTTTTVMRSQSTHKTFGSPSQVNYDWPNEQLKHHHHRHQHDLQQQVEPGKLLSHDSTPRRHRLSENASVPDVQTRSRSNHRSISNVRPAESAPASTTSPPFCTSLFANLPYFGLAAAAAAAAAASAGVVSTTNSNTTTTTSTDTFHSPQSSGKSSPIGADTNMPSTTSTTITTGPFNQSHQHGNIVWSTWSDTLKQHGSKLLIDPFESAKLSHSSNDIGISISPQPISSPASINEMIINSCPRMVINQKKRSHSDSDMYPEYLSLIHSFGSSCTDRTNDQTSELYQTESGVLIRNGRRVPKPLLNAAIVEHVVPQESPLDLSVKPMSAHLINELKDVDLLSLATKSIGNSGSVPSLSTLMSANRCHFTLPNTISPLALHHYHQQQQLQQPYHKMMESTKMNHPYKRRNISSSDSLTSSSLSSICSLSPPYKSMNESKSTSTNTTPKTLSIDSTRFDFHDGGRVKSQFPIIKTESMENDVRTNHAERVVSSSHRTRTMRNVSTSKITKNSKKCCESEMPIGSNASLSSSMSDIDGSTGIGPNTSTTTPASSSSHSCNLCGQTFSYYDRLAKHMASRHRNRQQCDTTAKNYLCDVCQRSFARSDMLTRHMRLHTGIKPYTCVICNQVFSRSDHLSTHQRTHTGEKPYKCPQCPYAACRRDMITRHMKTHSRFEVPDNSMCHGNMIIILV</sequence>
<organism evidence="13 14">
    <name type="scientific">Blomia tropicalis</name>
    <name type="common">Mite</name>
    <dbReference type="NCBI Taxonomy" id="40697"/>
    <lineage>
        <taxon>Eukaryota</taxon>
        <taxon>Metazoa</taxon>
        <taxon>Ecdysozoa</taxon>
        <taxon>Arthropoda</taxon>
        <taxon>Chelicerata</taxon>
        <taxon>Arachnida</taxon>
        <taxon>Acari</taxon>
        <taxon>Acariformes</taxon>
        <taxon>Sarcoptiformes</taxon>
        <taxon>Astigmata</taxon>
        <taxon>Glycyphagoidea</taxon>
        <taxon>Echimyopodidae</taxon>
        <taxon>Blomia</taxon>
    </lineage>
</organism>
<feature type="compositionally biased region" description="Acidic residues" evidence="11">
    <location>
        <begin position="261"/>
        <end position="277"/>
    </location>
</feature>
<dbReference type="InterPro" id="IPR050752">
    <property type="entry name" value="C2H2-ZF_domain"/>
</dbReference>
<dbReference type="PANTHER" id="PTHR24384:SF189">
    <property type="entry name" value="C2H2-TYPE DOMAIN-CONTAINING PROTEIN-RELATED"/>
    <property type="match status" value="1"/>
</dbReference>
<dbReference type="Proteomes" id="UP001142055">
    <property type="component" value="Chromosome 3"/>
</dbReference>
<keyword evidence="7" id="KW-0238">DNA-binding</keyword>
<feature type="domain" description="C2H2-type" evidence="12">
    <location>
        <begin position="940"/>
        <end position="963"/>
    </location>
</feature>
<dbReference type="PROSITE" id="PS50157">
    <property type="entry name" value="ZINC_FINGER_C2H2_2"/>
    <property type="match status" value="4"/>
</dbReference>
<feature type="compositionally biased region" description="Low complexity" evidence="11">
    <location>
        <begin position="188"/>
        <end position="197"/>
    </location>
</feature>
<name>A0A9Q0M095_BLOTA</name>
<dbReference type="SUPFAM" id="SSF57667">
    <property type="entry name" value="beta-beta-alpha zinc fingers"/>
    <property type="match status" value="2"/>
</dbReference>
<comment type="caution">
    <text evidence="13">The sequence shown here is derived from an EMBL/GenBank/DDBJ whole genome shotgun (WGS) entry which is preliminary data.</text>
</comment>
<feature type="compositionally biased region" description="Low complexity" evidence="11">
    <location>
        <begin position="215"/>
        <end position="226"/>
    </location>
</feature>
<keyword evidence="2" id="KW-0479">Metal-binding</keyword>
<feature type="compositionally biased region" description="Polar residues" evidence="11">
    <location>
        <begin position="360"/>
        <end position="380"/>
    </location>
</feature>
<dbReference type="GO" id="GO:0005634">
    <property type="term" value="C:nucleus"/>
    <property type="evidence" value="ECO:0007669"/>
    <property type="project" value="UniProtKB-SubCell"/>
</dbReference>
<dbReference type="GO" id="GO:0008270">
    <property type="term" value="F:zinc ion binding"/>
    <property type="evidence" value="ECO:0007669"/>
    <property type="project" value="UniProtKB-KW"/>
</dbReference>
<feature type="compositionally biased region" description="Low complexity" evidence="11">
    <location>
        <begin position="814"/>
        <end position="848"/>
    </location>
</feature>
<evidence type="ECO:0000256" key="5">
    <source>
        <dbReference type="ARBA" id="ARBA00022833"/>
    </source>
</evidence>
<feature type="region of interest" description="Disordered" evidence="11">
    <location>
        <begin position="178"/>
        <end position="321"/>
    </location>
</feature>
<feature type="region of interest" description="Disordered" evidence="11">
    <location>
        <begin position="26"/>
        <end position="54"/>
    </location>
</feature>
<feature type="region of interest" description="Disordered" evidence="11">
    <location>
        <begin position="781"/>
        <end position="848"/>
    </location>
</feature>
<feature type="compositionally biased region" description="Pro residues" evidence="11">
    <location>
        <begin position="34"/>
        <end position="43"/>
    </location>
</feature>
<dbReference type="InterPro" id="IPR013087">
    <property type="entry name" value="Znf_C2H2_type"/>
</dbReference>
<dbReference type="InterPro" id="IPR036236">
    <property type="entry name" value="Znf_C2H2_sf"/>
</dbReference>
<keyword evidence="3" id="KW-0677">Repeat</keyword>
<evidence type="ECO:0000259" key="12">
    <source>
        <dbReference type="PROSITE" id="PS50157"/>
    </source>
</evidence>
<evidence type="ECO:0000256" key="7">
    <source>
        <dbReference type="ARBA" id="ARBA00023125"/>
    </source>
</evidence>
<evidence type="ECO:0000256" key="9">
    <source>
        <dbReference type="ARBA" id="ARBA00023242"/>
    </source>
</evidence>
<feature type="compositionally biased region" description="Polar residues" evidence="11">
    <location>
        <begin position="301"/>
        <end position="318"/>
    </location>
</feature>
<protein>
    <recommendedName>
        <fullName evidence="12">C2H2-type domain-containing protein</fullName>
    </recommendedName>
</protein>
<evidence type="ECO:0000313" key="13">
    <source>
        <dbReference type="EMBL" id="KAJ6216900.1"/>
    </source>
</evidence>
<feature type="domain" description="C2H2-type" evidence="12">
    <location>
        <begin position="848"/>
        <end position="876"/>
    </location>
</feature>
<feature type="region of interest" description="Disordered" evidence="11">
    <location>
        <begin position="425"/>
        <end position="473"/>
    </location>
</feature>
<keyword evidence="4 10" id="KW-0863">Zinc-finger</keyword>
<evidence type="ECO:0000256" key="3">
    <source>
        <dbReference type="ARBA" id="ARBA00022737"/>
    </source>
</evidence>
<feature type="compositionally biased region" description="Polar residues" evidence="11">
    <location>
        <begin position="440"/>
        <end position="449"/>
    </location>
</feature>
<reference evidence="13" key="1">
    <citation type="submission" date="2022-12" db="EMBL/GenBank/DDBJ databases">
        <title>Genome assemblies of Blomia tropicalis.</title>
        <authorList>
            <person name="Cui Y."/>
        </authorList>
    </citation>
    <scope>NUCLEOTIDE SEQUENCE</scope>
    <source>
        <tissue evidence="13">Adult mites</tissue>
    </source>
</reference>
<feature type="domain" description="C2H2-type" evidence="12">
    <location>
        <begin position="884"/>
        <end position="911"/>
    </location>
</feature>
<feature type="compositionally biased region" description="Polar residues" evidence="11">
    <location>
        <begin position="227"/>
        <end position="260"/>
    </location>
</feature>
<dbReference type="FunFam" id="3.30.160.60:FF:000787">
    <property type="entry name" value="Zinc finger protein 784"/>
    <property type="match status" value="1"/>
</dbReference>
<evidence type="ECO:0000256" key="10">
    <source>
        <dbReference type="PROSITE-ProRule" id="PRU00042"/>
    </source>
</evidence>
<evidence type="ECO:0000256" key="4">
    <source>
        <dbReference type="ARBA" id="ARBA00022771"/>
    </source>
</evidence>
<evidence type="ECO:0000256" key="2">
    <source>
        <dbReference type="ARBA" id="ARBA00022723"/>
    </source>
</evidence>
<evidence type="ECO:0000313" key="14">
    <source>
        <dbReference type="Proteomes" id="UP001142055"/>
    </source>
</evidence>
<evidence type="ECO:0000256" key="8">
    <source>
        <dbReference type="ARBA" id="ARBA00023163"/>
    </source>
</evidence>
<feature type="region of interest" description="Disordered" evidence="11">
    <location>
        <begin position="107"/>
        <end position="148"/>
    </location>
</feature>
<keyword evidence="14" id="KW-1185">Reference proteome</keyword>
<keyword evidence="8" id="KW-0804">Transcription</keyword>
<gene>
    <name evidence="13" type="ORF">RDWZM_008057</name>
</gene>
<feature type="domain" description="C2H2-type" evidence="12">
    <location>
        <begin position="912"/>
        <end position="939"/>
    </location>
</feature>
<dbReference type="EMBL" id="JAPWDV010000003">
    <property type="protein sequence ID" value="KAJ6216900.1"/>
    <property type="molecule type" value="Genomic_DNA"/>
</dbReference>
<feature type="compositionally biased region" description="Polar residues" evidence="11">
    <location>
        <begin position="125"/>
        <end position="137"/>
    </location>
</feature>
<keyword evidence="5" id="KW-0862">Zinc</keyword>
<dbReference type="PROSITE" id="PS00028">
    <property type="entry name" value="ZINC_FINGER_C2H2_1"/>
    <property type="match status" value="3"/>
</dbReference>
<dbReference type="GO" id="GO:0000978">
    <property type="term" value="F:RNA polymerase II cis-regulatory region sequence-specific DNA binding"/>
    <property type="evidence" value="ECO:0007669"/>
    <property type="project" value="TreeGrafter"/>
</dbReference>
<feature type="compositionally biased region" description="Low complexity" evidence="11">
    <location>
        <begin position="425"/>
        <end position="439"/>
    </location>
</feature>
<dbReference type="AlphaFoldDB" id="A0A9Q0M095"/>
<evidence type="ECO:0000256" key="6">
    <source>
        <dbReference type="ARBA" id="ARBA00023015"/>
    </source>
</evidence>
<dbReference type="GO" id="GO:0000981">
    <property type="term" value="F:DNA-binding transcription factor activity, RNA polymerase II-specific"/>
    <property type="evidence" value="ECO:0007669"/>
    <property type="project" value="TreeGrafter"/>
</dbReference>
<dbReference type="FunFam" id="3.30.160.60:FF:000303">
    <property type="entry name" value="Zinc finger protein 41"/>
    <property type="match status" value="1"/>
</dbReference>
<dbReference type="SMART" id="SM00355">
    <property type="entry name" value="ZnF_C2H2"/>
    <property type="match status" value="4"/>
</dbReference>
<feature type="region of interest" description="Disordered" evidence="11">
    <location>
        <begin position="346"/>
        <end position="393"/>
    </location>
</feature>
<keyword evidence="6" id="KW-0805">Transcription regulation</keyword>
<keyword evidence="9" id="KW-0539">Nucleus</keyword>
<proteinExistence type="predicted"/>
<evidence type="ECO:0000256" key="11">
    <source>
        <dbReference type="SAM" id="MobiDB-lite"/>
    </source>
</evidence>
<dbReference type="FunFam" id="3.30.160.60:FF:000395">
    <property type="entry name" value="zinc finger protein 513"/>
    <property type="match status" value="1"/>
</dbReference>
<accession>A0A9Q0M095</accession>
<dbReference type="Gene3D" id="3.30.160.60">
    <property type="entry name" value="Classic Zinc Finger"/>
    <property type="match status" value="3"/>
</dbReference>
<comment type="subcellular location">
    <subcellularLocation>
        <location evidence="1">Nucleus</location>
    </subcellularLocation>
</comment>
<feature type="compositionally biased region" description="Low complexity" evidence="11">
    <location>
        <begin position="44"/>
        <end position="54"/>
    </location>
</feature>
<dbReference type="Pfam" id="PF00096">
    <property type="entry name" value="zf-C2H2"/>
    <property type="match status" value="4"/>
</dbReference>
<feature type="compositionally biased region" description="Polar residues" evidence="11">
    <location>
        <begin position="792"/>
        <end position="801"/>
    </location>
</feature>
<evidence type="ECO:0000256" key="1">
    <source>
        <dbReference type="ARBA" id="ARBA00004123"/>
    </source>
</evidence>